<feature type="region of interest" description="Disordered" evidence="6">
    <location>
        <begin position="1"/>
        <end position="29"/>
    </location>
</feature>
<feature type="transmembrane region" description="Helical" evidence="7">
    <location>
        <begin position="334"/>
        <end position="354"/>
    </location>
</feature>
<feature type="compositionally biased region" description="Basic and acidic residues" evidence="6">
    <location>
        <begin position="1044"/>
        <end position="1058"/>
    </location>
</feature>
<keyword evidence="2 5" id="KW-0547">Nucleotide-binding</keyword>
<keyword evidence="3 9" id="KW-0418">Kinase</keyword>
<feature type="domain" description="Protein kinase" evidence="8">
    <location>
        <begin position="39"/>
        <end position="284"/>
    </location>
</feature>
<evidence type="ECO:0000256" key="2">
    <source>
        <dbReference type="ARBA" id="ARBA00022741"/>
    </source>
</evidence>
<dbReference type="AlphaFoldDB" id="A0A366HP58"/>
<keyword evidence="1" id="KW-0808">Transferase</keyword>
<evidence type="ECO:0000259" key="8">
    <source>
        <dbReference type="PROSITE" id="PS50011"/>
    </source>
</evidence>
<dbReference type="SMART" id="SM00220">
    <property type="entry name" value="S_TKc"/>
    <property type="match status" value="1"/>
</dbReference>
<organism evidence="9 10">
    <name type="scientific">Roseimicrobium gellanilyticum</name>
    <dbReference type="NCBI Taxonomy" id="748857"/>
    <lineage>
        <taxon>Bacteria</taxon>
        <taxon>Pseudomonadati</taxon>
        <taxon>Verrucomicrobiota</taxon>
        <taxon>Verrucomicrobiia</taxon>
        <taxon>Verrucomicrobiales</taxon>
        <taxon>Verrucomicrobiaceae</taxon>
        <taxon>Roseimicrobium</taxon>
    </lineage>
</organism>
<comment type="caution">
    <text evidence="9">The sequence shown here is derived from an EMBL/GenBank/DDBJ whole genome shotgun (WGS) entry which is preliminary data.</text>
</comment>
<feature type="transmembrane region" description="Helical" evidence="7">
    <location>
        <begin position="447"/>
        <end position="470"/>
    </location>
</feature>
<dbReference type="InterPro" id="IPR017441">
    <property type="entry name" value="Protein_kinase_ATP_BS"/>
</dbReference>
<dbReference type="GO" id="GO:0004674">
    <property type="term" value="F:protein serine/threonine kinase activity"/>
    <property type="evidence" value="ECO:0007669"/>
    <property type="project" value="UniProtKB-KW"/>
</dbReference>
<feature type="transmembrane region" description="Helical" evidence="7">
    <location>
        <begin position="399"/>
        <end position="426"/>
    </location>
</feature>
<feature type="transmembrane region" description="Helical" evidence="7">
    <location>
        <begin position="611"/>
        <end position="632"/>
    </location>
</feature>
<dbReference type="PANTHER" id="PTHR43289">
    <property type="entry name" value="MITOGEN-ACTIVATED PROTEIN KINASE KINASE KINASE 20-RELATED"/>
    <property type="match status" value="1"/>
</dbReference>
<dbReference type="CDD" id="cd14014">
    <property type="entry name" value="STKc_PknB_like"/>
    <property type="match status" value="1"/>
</dbReference>
<keyword evidence="10" id="KW-1185">Reference proteome</keyword>
<name>A0A366HP58_9BACT</name>
<dbReference type="Proteomes" id="UP000253426">
    <property type="component" value="Unassembled WGS sequence"/>
</dbReference>
<dbReference type="Gene3D" id="1.10.510.10">
    <property type="entry name" value="Transferase(Phosphotransferase) domain 1"/>
    <property type="match status" value="1"/>
</dbReference>
<reference evidence="9 10" key="1">
    <citation type="submission" date="2018-06" db="EMBL/GenBank/DDBJ databases">
        <title>Genomic Encyclopedia of Type Strains, Phase IV (KMG-IV): sequencing the most valuable type-strain genomes for metagenomic binning, comparative biology and taxonomic classification.</title>
        <authorList>
            <person name="Goeker M."/>
        </authorList>
    </citation>
    <scope>NUCLEOTIDE SEQUENCE [LARGE SCALE GENOMIC DNA]</scope>
    <source>
        <strain evidence="9 10">DSM 25532</strain>
    </source>
</reference>
<feature type="transmembrane region" description="Helical" evidence="7">
    <location>
        <begin position="532"/>
        <end position="557"/>
    </location>
</feature>
<dbReference type="InterPro" id="IPR000719">
    <property type="entry name" value="Prot_kinase_dom"/>
</dbReference>
<evidence type="ECO:0000313" key="9">
    <source>
        <dbReference type="EMBL" id="RBP45286.1"/>
    </source>
</evidence>
<dbReference type="PROSITE" id="PS00107">
    <property type="entry name" value="PROTEIN_KINASE_ATP"/>
    <property type="match status" value="1"/>
</dbReference>
<protein>
    <submittedName>
        <fullName evidence="9">Serine/threonine protein kinase</fullName>
    </submittedName>
</protein>
<dbReference type="InterPro" id="IPR008271">
    <property type="entry name" value="Ser/Thr_kinase_AS"/>
</dbReference>
<feature type="region of interest" description="Disordered" evidence="6">
    <location>
        <begin position="1079"/>
        <end position="1106"/>
    </location>
</feature>
<keyword evidence="7" id="KW-0812">Transmembrane</keyword>
<dbReference type="GO" id="GO:0005524">
    <property type="term" value="F:ATP binding"/>
    <property type="evidence" value="ECO:0007669"/>
    <property type="project" value="UniProtKB-UniRule"/>
</dbReference>
<dbReference type="Gene3D" id="3.30.200.20">
    <property type="entry name" value="Phosphorylase Kinase, domain 1"/>
    <property type="match status" value="1"/>
</dbReference>
<feature type="transmembrane region" description="Helical" evidence="7">
    <location>
        <begin position="577"/>
        <end position="599"/>
    </location>
</feature>
<keyword evidence="7" id="KW-1133">Transmembrane helix</keyword>
<dbReference type="InterPro" id="IPR011009">
    <property type="entry name" value="Kinase-like_dom_sf"/>
</dbReference>
<dbReference type="Pfam" id="PF00069">
    <property type="entry name" value="Pkinase"/>
    <property type="match status" value="1"/>
</dbReference>
<keyword evidence="9" id="KW-0723">Serine/threonine-protein kinase</keyword>
<feature type="region of interest" description="Disordered" evidence="6">
    <location>
        <begin position="190"/>
        <end position="218"/>
    </location>
</feature>
<accession>A0A366HP58</accession>
<keyword evidence="4 5" id="KW-0067">ATP-binding</keyword>
<dbReference type="RefSeq" id="WP_170157031.1">
    <property type="nucleotide sequence ID" value="NZ_QNRR01000003.1"/>
</dbReference>
<dbReference type="EMBL" id="QNRR01000003">
    <property type="protein sequence ID" value="RBP45286.1"/>
    <property type="molecule type" value="Genomic_DNA"/>
</dbReference>
<gene>
    <name evidence="9" type="ORF">DES53_103284</name>
</gene>
<feature type="region of interest" description="Disordered" evidence="6">
    <location>
        <begin position="1035"/>
        <end position="1058"/>
    </location>
</feature>
<feature type="transmembrane region" description="Helical" evidence="7">
    <location>
        <begin position="476"/>
        <end position="494"/>
    </location>
</feature>
<evidence type="ECO:0000256" key="1">
    <source>
        <dbReference type="ARBA" id="ARBA00022679"/>
    </source>
</evidence>
<dbReference type="PROSITE" id="PS50011">
    <property type="entry name" value="PROTEIN_KINASE_DOM"/>
    <property type="match status" value="1"/>
</dbReference>
<proteinExistence type="predicted"/>
<keyword evidence="7" id="KW-0472">Membrane</keyword>
<evidence type="ECO:0000256" key="6">
    <source>
        <dbReference type="SAM" id="MobiDB-lite"/>
    </source>
</evidence>
<sequence length="1189" mass="128691">MALNLEEPTLLTGEAETQPVAPPAAAPAPEELAPHFPQLDILECLGRGGMGVVYKARQKSLKRFVALKLLAPERVQDPAFAARFAREAEALAALNHPHIVTVHDFGQAGTFFYLLMEYVDGVNLRQAMRGGKFTPEQALAVVPPICEALQYAHEHGIVHRDIKPENLLLDKSGRVKIADFGIAKMLDTPADEVLPGDSQPAGTPQYMSPEQREQPQRADHRADIYSLGVVLYEMLTGELPSRGIEPPSRKVQVDVRLDEIVLRALDRSPELRWQTAEDLRTQIMTLGKGNPQPAPAPGVAGAVAAGVASIPPTVPPMPRQQQTVPLQRSTYPRVGAALVLASLLVPFLLMISLVTVRTVSFQSSEATFHISGSTDHSHSGFHVTPPEARMGDRVSSAPWVVLMFPLLGVGFLFEVGSIITGTLLGWSHLAVQRRRGPPFERMVSGKFAALVWPCLMGAVVAIFAALLVGAVIGTRAGTLLLALAASIATVWWILHTTNRWLHSGTPTVRPPSLPGAGSASITESRRSWKLDLLLPVLAGLLTLAFAALWLFLVKYYIDFHVKPVGYGLGRSFVDGAPGIIVALTLISGGVIVLLLRLKMRASAGPAERTSILGYVTWAVVVVVCFFGLTGLVRTYAQFPTLVEVNPVPLRQTGNVIFMQVRTDTIRQPLEIRAVLSGQEVTGSAVSSAERQITELYHGKYNGLRVFPRVTPGNHPTHVLSSGPQTMELAFVLPSIEVAEAVMRNLPTPRVEVGPEINSAECRLFSVKATDGVEYTATLYITPLLTGSDPRWVLIDRDLNKADSDSLETTWNVFVGKTGVARLQVGGDQSQATTQRNTDVPGQQNIQVSARLKRVNEKQVEATITVGGAGGSSRMNADFTQLAAEFRATSIDSARPGRGRATQLFRLGGQPVVLTIADRFDGPDTVIAKPPGVTTPAANNIPGLEKPRGVMDAATASQLKVEVAAGPQTTSKFITDILEVMKKAGVWNVAVSSRDTPGLQVKLRSSEALPEGALDSLMKELRKIGAMELVTVSPEQAQGGTRSDPGVHEHDAGKNQTLREEGEYALNDRLTLTIRPLDKSVAGQPGQRGVTVSLRNPNGTKADRGYSPIASEGEPYVVFWNAETQCLWLGSPSYLGWQELKDNIDDNHKGWVVPDDIPREISGVMPEPFREEVSKWYPRKRTPPLPTAPK</sequence>
<dbReference type="PANTHER" id="PTHR43289:SF6">
    <property type="entry name" value="SERINE_THREONINE-PROTEIN KINASE NEKL-3"/>
    <property type="match status" value="1"/>
</dbReference>
<dbReference type="SUPFAM" id="SSF56112">
    <property type="entry name" value="Protein kinase-like (PK-like)"/>
    <property type="match status" value="1"/>
</dbReference>
<evidence type="ECO:0000313" key="10">
    <source>
        <dbReference type="Proteomes" id="UP000253426"/>
    </source>
</evidence>
<evidence type="ECO:0000256" key="4">
    <source>
        <dbReference type="ARBA" id="ARBA00022840"/>
    </source>
</evidence>
<evidence type="ECO:0000256" key="7">
    <source>
        <dbReference type="SAM" id="Phobius"/>
    </source>
</evidence>
<dbReference type="PROSITE" id="PS00108">
    <property type="entry name" value="PROTEIN_KINASE_ST"/>
    <property type="match status" value="1"/>
</dbReference>
<evidence type="ECO:0000256" key="3">
    <source>
        <dbReference type="ARBA" id="ARBA00022777"/>
    </source>
</evidence>
<feature type="binding site" evidence="5">
    <location>
        <position position="68"/>
    </location>
    <ligand>
        <name>ATP</name>
        <dbReference type="ChEBI" id="CHEBI:30616"/>
    </ligand>
</feature>
<evidence type="ECO:0000256" key="5">
    <source>
        <dbReference type="PROSITE-ProRule" id="PRU10141"/>
    </source>
</evidence>